<gene>
    <name evidence="10" type="ORF">QCA50_007388</name>
    <name evidence="9" type="ORF">QCA50_020208</name>
</gene>
<dbReference type="InterPro" id="IPR036282">
    <property type="entry name" value="Glutathione-S-Trfase_C_sf"/>
</dbReference>
<dbReference type="AlphaFoldDB" id="A0AAW0GJE1"/>
<evidence type="ECO:0000256" key="4">
    <source>
        <dbReference type="ARBA" id="ARBA00047960"/>
    </source>
</evidence>
<comment type="catalytic activity">
    <reaction evidence="4">
        <text>RX + glutathione = an S-substituted glutathione + a halide anion + H(+)</text>
        <dbReference type="Rhea" id="RHEA:16437"/>
        <dbReference type="ChEBI" id="CHEBI:15378"/>
        <dbReference type="ChEBI" id="CHEBI:16042"/>
        <dbReference type="ChEBI" id="CHEBI:17792"/>
        <dbReference type="ChEBI" id="CHEBI:57925"/>
        <dbReference type="ChEBI" id="CHEBI:90779"/>
        <dbReference type="EC" id="2.5.1.18"/>
    </reaction>
</comment>
<evidence type="ECO:0000256" key="5">
    <source>
        <dbReference type="ARBA" id="ARBA00060024"/>
    </source>
</evidence>
<evidence type="ECO:0000256" key="2">
    <source>
        <dbReference type="ARBA" id="ARBA00012452"/>
    </source>
</evidence>
<evidence type="ECO:0000259" key="7">
    <source>
        <dbReference type="PROSITE" id="PS50404"/>
    </source>
</evidence>
<dbReference type="PANTHER" id="PTHR44051">
    <property type="entry name" value="GLUTATHIONE S-TRANSFERASE-RELATED"/>
    <property type="match status" value="1"/>
</dbReference>
<comment type="caution">
    <text evidence="10">The sequence shown here is derived from an EMBL/GenBank/DDBJ whole genome shotgun (WGS) entry which is preliminary data.</text>
</comment>
<dbReference type="InterPro" id="IPR004045">
    <property type="entry name" value="Glutathione_S-Trfase_N"/>
</dbReference>
<evidence type="ECO:0000313" key="10">
    <source>
        <dbReference type="EMBL" id="KAK7689596.1"/>
    </source>
</evidence>
<dbReference type="SFLD" id="SFLDS00019">
    <property type="entry name" value="Glutathione_Transferase_(cytos"/>
    <property type="match status" value="1"/>
</dbReference>
<evidence type="ECO:0000256" key="6">
    <source>
        <dbReference type="RuleBase" id="RU003494"/>
    </source>
</evidence>
<dbReference type="Pfam" id="PF02798">
    <property type="entry name" value="GST_N"/>
    <property type="match status" value="1"/>
</dbReference>
<reference evidence="10 11" key="1">
    <citation type="submission" date="2022-09" db="EMBL/GenBank/DDBJ databases">
        <authorList>
            <person name="Palmer J.M."/>
        </authorList>
    </citation>
    <scope>NUCLEOTIDE SEQUENCE [LARGE SCALE GENOMIC DNA]</scope>
    <source>
        <strain evidence="10 11">DSM 7382</strain>
    </source>
</reference>
<dbReference type="InterPro" id="IPR010987">
    <property type="entry name" value="Glutathione-S-Trfase_C-like"/>
</dbReference>
<dbReference type="GO" id="GO:0004364">
    <property type="term" value="F:glutathione transferase activity"/>
    <property type="evidence" value="ECO:0007669"/>
    <property type="project" value="UniProtKB-EC"/>
</dbReference>
<dbReference type="EC" id="2.5.1.18" evidence="2"/>
<dbReference type="PROSITE" id="PS50404">
    <property type="entry name" value="GST_NTER"/>
    <property type="match status" value="1"/>
</dbReference>
<dbReference type="Gene3D" id="1.20.1050.130">
    <property type="match status" value="1"/>
</dbReference>
<dbReference type="GO" id="GO:0005737">
    <property type="term" value="C:cytoplasm"/>
    <property type="evidence" value="ECO:0007669"/>
    <property type="project" value="UniProtKB-ARBA"/>
</dbReference>
<evidence type="ECO:0000313" key="11">
    <source>
        <dbReference type="Proteomes" id="UP001385951"/>
    </source>
</evidence>
<dbReference type="PROSITE" id="PS50405">
    <property type="entry name" value="GST_CTER"/>
    <property type="match status" value="1"/>
</dbReference>
<evidence type="ECO:0000259" key="8">
    <source>
        <dbReference type="PROSITE" id="PS50405"/>
    </source>
</evidence>
<protein>
    <recommendedName>
        <fullName evidence="2">glutathione transferase</fullName>
        <ecNumber evidence="2">2.5.1.18</ecNumber>
    </recommendedName>
</protein>
<dbReference type="Pfam" id="PF00043">
    <property type="entry name" value="GST_C"/>
    <property type="match status" value="1"/>
</dbReference>
<sequence>MSDSKQFTLYSHVGGPNGWKVSYVLDELKLTYETKFLNFDKGEQRSPEHTKFNPNGRIPTLIDHSNNDFVLWESDAILLYLVDRYDKDKHLMSADMGEKYQIIQWLFFQSSGQGPYFGQFHWFSARHPEKFPSAIERYRTETLRVFGVLESVLSKNEWLVGNKMTLADLSFIPWNYLALSSMLKDDKDFNFKRDFPATSAWHAKLEAVPTVKKAFEQRAFLLANIL</sequence>
<evidence type="ECO:0000256" key="1">
    <source>
        <dbReference type="ARBA" id="ARBA00007409"/>
    </source>
</evidence>
<comment type="function">
    <text evidence="5">Involved in the oxidative stress response and detoxification.</text>
</comment>
<keyword evidence="11" id="KW-1185">Reference proteome</keyword>
<dbReference type="InterPro" id="IPR004046">
    <property type="entry name" value="GST_C"/>
</dbReference>
<proteinExistence type="inferred from homology"/>
<dbReference type="PANTHER" id="PTHR44051:SF3">
    <property type="entry name" value="TRANSCRIPTIONAL REGULATOR URE2"/>
    <property type="match status" value="1"/>
</dbReference>
<dbReference type="GO" id="GO:0005634">
    <property type="term" value="C:nucleus"/>
    <property type="evidence" value="ECO:0007669"/>
    <property type="project" value="UniProtKB-ARBA"/>
</dbReference>
<dbReference type="SUPFAM" id="SSF47616">
    <property type="entry name" value="GST C-terminal domain-like"/>
    <property type="match status" value="1"/>
</dbReference>
<name>A0AAW0GJE1_9APHY</name>
<keyword evidence="3" id="KW-0808">Transferase</keyword>
<feature type="domain" description="GST C-terminal" evidence="8">
    <location>
        <begin position="95"/>
        <end position="222"/>
    </location>
</feature>
<comment type="similarity">
    <text evidence="1 6">Belongs to the GST superfamily.</text>
</comment>
<dbReference type="SFLD" id="SFLDG01151">
    <property type="entry name" value="Main.2:_Nu-like"/>
    <property type="match status" value="1"/>
</dbReference>
<evidence type="ECO:0000313" key="9">
    <source>
        <dbReference type="EMBL" id="KAK7676802.1"/>
    </source>
</evidence>
<feature type="domain" description="GST N-terminal" evidence="7">
    <location>
        <begin position="5"/>
        <end position="89"/>
    </location>
</feature>
<dbReference type="InterPro" id="IPR036249">
    <property type="entry name" value="Thioredoxin-like_sf"/>
</dbReference>
<dbReference type="FunFam" id="1.20.1050.130:FF:000016">
    <property type="entry name" value="Glutathione S-transferase 1"/>
    <property type="match status" value="1"/>
</dbReference>
<accession>A0AAW0GJE1</accession>
<dbReference type="EMBL" id="JASBNA010000103">
    <property type="protein sequence ID" value="KAK7676802.1"/>
    <property type="molecule type" value="Genomic_DNA"/>
</dbReference>
<dbReference type="CDD" id="cd03048">
    <property type="entry name" value="GST_N_Ure2p_like"/>
    <property type="match status" value="1"/>
</dbReference>
<dbReference type="SFLD" id="SFLDG00358">
    <property type="entry name" value="Main_(cytGST)"/>
    <property type="match status" value="1"/>
</dbReference>
<dbReference type="EMBL" id="JASBNA010000008">
    <property type="protein sequence ID" value="KAK7689596.1"/>
    <property type="molecule type" value="Genomic_DNA"/>
</dbReference>
<dbReference type="InterPro" id="IPR040079">
    <property type="entry name" value="Glutathione_S-Trfase"/>
</dbReference>
<dbReference type="SUPFAM" id="SSF52833">
    <property type="entry name" value="Thioredoxin-like"/>
    <property type="match status" value="1"/>
</dbReference>
<dbReference type="Proteomes" id="UP001385951">
    <property type="component" value="Unassembled WGS sequence"/>
</dbReference>
<organism evidence="10 11">
    <name type="scientific">Cerrena zonata</name>
    <dbReference type="NCBI Taxonomy" id="2478898"/>
    <lineage>
        <taxon>Eukaryota</taxon>
        <taxon>Fungi</taxon>
        <taxon>Dikarya</taxon>
        <taxon>Basidiomycota</taxon>
        <taxon>Agaricomycotina</taxon>
        <taxon>Agaricomycetes</taxon>
        <taxon>Polyporales</taxon>
        <taxon>Cerrenaceae</taxon>
        <taxon>Cerrena</taxon>
    </lineage>
</organism>
<evidence type="ECO:0000256" key="3">
    <source>
        <dbReference type="ARBA" id="ARBA00022679"/>
    </source>
</evidence>